<keyword evidence="5" id="KW-0804">Transcription</keyword>
<dbReference type="HOGENOM" id="CLU_872056_0_0_1"/>
<dbReference type="Proteomes" id="UP000002748">
    <property type="component" value="Unassembled WGS sequence"/>
</dbReference>
<keyword evidence="6" id="KW-0508">mRNA splicing</keyword>
<dbReference type="Pfam" id="PF04696">
    <property type="entry name" value="Pinin_SDK_memA"/>
    <property type="match status" value="1"/>
</dbReference>
<feature type="compositionally biased region" description="Basic and acidic residues" evidence="8">
    <location>
        <begin position="266"/>
        <end position="282"/>
    </location>
</feature>
<sequence>MSSPRREEGETPAPTNAGDADMKPAAASPPPSQPDAGSDTKKRKELDGGDAEMKDESKGDSKDETKQEEKEEGEAEEKPKPEKRRRIDDGKRSARMFGNILGTLRKFQDDEGKTKKSEAAQRRAATQSRIAARLQTDAIQSSALLAAERELRAVQSALAADTFLDRQLAAEARHQLLDSAKGYLSTTPSPPLSRAGLGASSAPRHPSRNAMNAVQPDQLFPGDLLPSASVASAKGISALYFLPKILTPEQEDTLRRQERDVAELIEREKSQIEGERERHAETRAAQGKKLRELRQRVDELRAQEKEKHVQKGQEMDVEA</sequence>
<comment type="subcellular location">
    <subcellularLocation>
        <location evidence="1">Nucleus</location>
    </subcellularLocation>
</comment>
<evidence type="ECO:0000256" key="5">
    <source>
        <dbReference type="ARBA" id="ARBA00023163"/>
    </source>
</evidence>
<feature type="compositionally biased region" description="Basic and acidic residues" evidence="8">
    <location>
        <begin position="106"/>
        <end position="121"/>
    </location>
</feature>
<dbReference type="GO" id="GO:0071013">
    <property type="term" value="C:catalytic step 2 spliceosome"/>
    <property type="evidence" value="ECO:0007669"/>
    <property type="project" value="TreeGrafter"/>
</dbReference>
<dbReference type="RefSeq" id="XP_014181761.1">
    <property type="nucleotide sequence ID" value="XM_014326286.1"/>
</dbReference>
<dbReference type="KEGG" id="tasa:A1Q1_08139"/>
<evidence type="ECO:0000256" key="1">
    <source>
        <dbReference type="ARBA" id="ARBA00004123"/>
    </source>
</evidence>
<feature type="compositionally biased region" description="Basic and acidic residues" evidence="8">
    <location>
        <begin position="76"/>
        <end position="92"/>
    </location>
</feature>
<dbReference type="AlphaFoldDB" id="J5R4Z7"/>
<dbReference type="PANTHER" id="PTHR12707">
    <property type="entry name" value="PINN"/>
    <property type="match status" value="1"/>
</dbReference>
<comment type="caution">
    <text evidence="10">The sequence shown here is derived from an EMBL/GenBank/DDBJ whole genome shotgun (WGS) entry which is preliminary data.</text>
</comment>
<dbReference type="OrthoDB" id="330772at2759"/>
<organism evidence="10 11">
    <name type="scientific">Trichosporon asahii var. asahii (strain ATCC 90039 / CBS 2479 / JCM 2466 / KCTC 7840 / NBRC 103889/ NCYC 2677 / UAMH 7654)</name>
    <name type="common">Yeast</name>
    <dbReference type="NCBI Taxonomy" id="1186058"/>
    <lineage>
        <taxon>Eukaryota</taxon>
        <taxon>Fungi</taxon>
        <taxon>Dikarya</taxon>
        <taxon>Basidiomycota</taxon>
        <taxon>Agaricomycotina</taxon>
        <taxon>Tremellomycetes</taxon>
        <taxon>Trichosporonales</taxon>
        <taxon>Trichosporonaceae</taxon>
        <taxon>Trichosporon</taxon>
    </lineage>
</organism>
<feature type="region of interest" description="Disordered" evidence="8">
    <location>
        <begin position="266"/>
        <end position="292"/>
    </location>
</feature>
<keyword evidence="4" id="KW-0805">Transcription regulation</keyword>
<dbReference type="GO" id="GO:0008380">
    <property type="term" value="P:RNA splicing"/>
    <property type="evidence" value="ECO:0007669"/>
    <property type="project" value="UniProtKB-KW"/>
</dbReference>
<feature type="domain" description="Pinin/SDK/MemA protein" evidence="9">
    <location>
        <begin position="91"/>
        <end position="192"/>
    </location>
</feature>
<evidence type="ECO:0000256" key="2">
    <source>
        <dbReference type="ARBA" id="ARBA00010386"/>
    </source>
</evidence>
<name>J5R4Z7_TRIAS</name>
<dbReference type="VEuPathDB" id="FungiDB:A1Q1_08139"/>
<keyword evidence="7" id="KW-0539">Nucleus</keyword>
<evidence type="ECO:0000256" key="4">
    <source>
        <dbReference type="ARBA" id="ARBA00023015"/>
    </source>
</evidence>
<evidence type="ECO:0000313" key="10">
    <source>
        <dbReference type="EMBL" id="EJT50733.1"/>
    </source>
</evidence>
<reference evidence="10 11" key="1">
    <citation type="journal article" date="2012" name="Eukaryot. Cell">
        <title>Draft genome sequence of CBS 2479, the standard type strain of Trichosporon asahii.</title>
        <authorList>
            <person name="Yang R.Y."/>
            <person name="Li H.T."/>
            <person name="Zhu H."/>
            <person name="Zhou G.P."/>
            <person name="Wang M."/>
            <person name="Wang L."/>
        </authorList>
    </citation>
    <scope>NUCLEOTIDE SEQUENCE [LARGE SCALE GENOMIC DNA]</scope>
    <source>
        <strain evidence="11">ATCC 90039 / CBS 2479 / JCM 2466 / KCTC 7840 / NCYC 2677 / UAMH 7654</strain>
    </source>
</reference>
<proteinExistence type="inferred from homology"/>
<dbReference type="GeneID" id="25991651"/>
<accession>J5R4Z7</accession>
<comment type="similarity">
    <text evidence="2">Belongs to the pinin family.</text>
</comment>
<evidence type="ECO:0000259" key="9">
    <source>
        <dbReference type="Pfam" id="PF04696"/>
    </source>
</evidence>
<dbReference type="EMBL" id="ALBS01000094">
    <property type="protein sequence ID" value="EJT50733.1"/>
    <property type="molecule type" value="Genomic_DNA"/>
</dbReference>
<dbReference type="PANTHER" id="PTHR12707:SF0">
    <property type="entry name" value="PININ"/>
    <property type="match status" value="1"/>
</dbReference>
<feature type="compositionally biased region" description="Basic and acidic residues" evidence="8">
    <location>
        <begin position="38"/>
        <end position="69"/>
    </location>
</feature>
<evidence type="ECO:0000256" key="3">
    <source>
        <dbReference type="ARBA" id="ARBA00022664"/>
    </source>
</evidence>
<keyword evidence="3" id="KW-0507">mRNA processing</keyword>
<dbReference type="GO" id="GO:0006397">
    <property type="term" value="P:mRNA processing"/>
    <property type="evidence" value="ECO:0007669"/>
    <property type="project" value="UniProtKB-KW"/>
</dbReference>
<evidence type="ECO:0000256" key="6">
    <source>
        <dbReference type="ARBA" id="ARBA00023187"/>
    </source>
</evidence>
<dbReference type="InterPro" id="IPR006786">
    <property type="entry name" value="Pinin_SDK_MemA"/>
</dbReference>
<gene>
    <name evidence="10" type="ORF">A1Q1_08139</name>
</gene>
<dbReference type="InterPro" id="IPR039853">
    <property type="entry name" value="Pinin"/>
</dbReference>
<feature type="region of interest" description="Disordered" evidence="8">
    <location>
        <begin position="182"/>
        <end position="210"/>
    </location>
</feature>
<protein>
    <recommendedName>
        <fullName evidence="9">Pinin/SDK/MemA protein domain-containing protein</fullName>
    </recommendedName>
</protein>
<evidence type="ECO:0000256" key="8">
    <source>
        <dbReference type="SAM" id="MobiDB-lite"/>
    </source>
</evidence>
<evidence type="ECO:0000256" key="7">
    <source>
        <dbReference type="ARBA" id="ARBA00023242"/>
    </source>
</evidence>
<evidence type="ECO:0000313" key="11">
    <source>
        <dbReference type="Proteomes" id="UP000002748"/>
    </source>
</evidence>
<feature type="region of interest" description="Disordered" evidence="8">
    <location>
        <begin position="1"/>
        <end position="125"/>
    </location>
</feature>